<dbReference type="Pfam" id="PF04909">
    <property type="entry name" value="Amidohydro_2"/>
    <property type="match status" value="1"/>
</dbReference>
<dbReference type="SUPFAM" id="SSF51556">
    <property type="entry name" value="Metallo-dependent hydrolases"/>
    <property type="match status" value="1"/>
</dbReference>
<dbReference type="PANTHER" id="PTHR21240">
    <property type="entry name" value="2-AMINO-3-CARBOXYLMUCONATE-6-SEMIALDEHYDE DECARBOXYLASE"/>
    <property type="match status" value="1"/>
</dbReference>
<dbReference type="GO" id="GO:0016787">
    <property type="term" value="F:hydrolase activity"/>
    <property type="evidence" value="ECO:0007669"/>
    <property type="project" value="InterPro"/>
</dbReference>
<dbReference type="RefSeq" id="WP_203192232.1">
    <property type="nucleotide sequence ID" value="NZ_CP063362.1"/>
</dbReference>
<dbReference type="Gene3D" id="3.20.20.140">
    <property type="entry name" value="Metal-dependent hydrolases"/>
    <property type="match status" value="1"/>
</dbReference>
<dbReference type="GO" id="GO:0016831">
    <property type="term" value="F:carboxy-lyase activity"/>
    <property type="evidence" value="ECO:0007669"/>
    <property type="project" value="InterPro"/>
</dbReference>
<dbReference type="GO" id="GO:0019748">
    <property type="term" value="P:secondary metabolic process"/>
    <property type="evidence" value="ECO:0007669"/>
    <property type="project" value="TreeGrafter"/>
</dbReference>
<dbReference type="EMBL" id="CP063362">
    <property type="protein sequence ID" value="QRG05365.1"/>
    <property type="molecule type" value="Genomic_DNA"/>
</dbReference>
<organism evidence="3 4">
    <name type="scientific">Xanthobacter dioxanivorans</name>
    <dbReference type="NCBI Taxonomy" id="2528964"/>
    <lineage>
        <taxon>Bacteria</taxon>
        <taxon>Pseudomonadati</taxon>
        <taxon>Pseudomonadota</taxon>
        <taxon>Alphaproteobacteria</taxon>
        <taxon>Hyphomicrobiales</taxon>
        <taxon>Xanthobacteraceae</taxon>
        <taxon>Xanthobacter</taxon>
    </lineage>
</organism>
<keyword evidence="1" id="KW-0456">Lyase</keyword>
<dbReference type="InterPro" id="IPR032465">
    <property type="entry name" value="ACMSD"/>
</dbReference>
<dbReference type="InterPro" id="IPR006680">
    <property type="entry name" value="Amidohydro-rel"/>
</dbReference>
<accession>A0A974SH55</accession>
<dbReference type="GO" id="GO:0005737">
    <property type="term" value="C:cytoplasm"/>
    <property type="evidence" value="ECO:0007669"/>
    <property type="project" value="TreeGrafter"/>
</dbReference>
<proteinExistence type="predicted"/>
<evidence type="ECO:0000256" key="1">
    <source>
        <dbReference type="ARBA" id="ARBA00023239"/>
    </source>
</evidence>
<keyword evidence="4" id="KW-1185">Reference proteome</keyword>
<dbReference type="AlphaFoldDB" id="A0A974SH55"/>
<protein>
    <submittedName>
        <fullName evidence="3">Amidohydrolase</fullName>
    </submittedName>
</protein>
<dbReference type="InterPro" id="IPR032466">
    <property type="entry name" value="Metal_Hydrolase"/>
</dbReference>
<evidence type="ECO:0000313" key="4">
    <source>
        <dbReference type="Proteomes" id="UP000596427"/>
    </source>
</evidence>
<evidence type="ECO:0000313" key="3">
    <source>
        <dbReference type="EMBL" id="QRG05365.1"/>
    </source>
</evidence>
<sequence>MNVVWNRFGPTAARVHVEGERIARPATVTFDIHSHVAVPEAAKLAGPHVDLSTIPLAHFATEDTKALNVQQDRDRTSRMTGYDDRLKDLDEAGIDMQLVMPPPPQCYYTIPVDIAAKASRMVNEGLAEYVARRPDRFRAFGTVPLQDGEAAADELEYMVKQLGFKGVQVLTNVAGRELSDPAFAPFWARAEALGAVVVLHPNGFTQAERLKRFYFNNVIGNPLETTIALHYLIFDGVMERHPNLKILSVHGGGYVAAYAARMDHAWGARSDARGKLLLAPTTYLKRMYFDTVVFSTGQLEALVKLVGADHVLMGTDYPYDMAESDPVGHVMGAGFDDAARAAICGGNAKALLGL</sequence>
<name>A0A974SH55_9HYPH</name>
<reference evidence="3 4" key="1">
    <citation type="submission" date="2020-10" db="EMBL/GenBank/DDBJ databases">
        <title>Degradation of 1,4-Dioxane by Xanthobacter sp. YN2, via a Novel Group-2 Soluble Di-Iron Monooxygenase.</title>
        <authorList>
            <person name="Ma F."/>
            <person name="Wang Y."/>
            <person name="Yang J."/>
            <person name="Guo H."/>
            <person name="Su D."/>
            <person name="Yu L."/>
        </authorList>
    </citation>
    <scope>NUCLEOTIDE SEQUENCE [LARGE SCALE GENOMIC DNA]</scope>
    <source>
        <strain evidence="3 4">YN2</strain>
    </source>
</reference>
<evidence type="ECO:0000259" key="2">
    <source>
        <dbReference type="Pfam" id="PF04909"/>
    </source>
</evidence>
<dbReference type="Proteomes" id="UP000596427">
    <property type="component" value="Chromosome"/>
</dbReference>
<dbReference type="KEGG" id="xdi:EZH22_20065"/>
<gene>
    <name evidence="3" type="ORF">EZH22_20065</name>
</gene>
<feature type="domain" description="Amidohydrolase-related" evidence="2">
    <location>
        <begin position="31"/>
        <end position="354"/>
    </location>
</feature>
<dbReference type="PANTHER" id="PTHR21240:SF28">
    <property type="entry name" value="ISO-OROTATE DECARBOXYLASE (EUROFUNG)"/>
    <property type="match status" value="1"/>
</dbReference>